<accession>A0A165DY88</accession>
<dbReference type="FunCoup" id="A0A165DY88">
    <property type="interactions" value="301"/>
</dbReference>
<keyword evidence="2 5" id="KW-0689">Ribosomal protein</keyword>
<dbReference type="AlphaFoldDB" id="A0A165DY88"/>
<keyword evidence="3" id="KW-0687">Ribonucleoprotein</keyword>
<comment type="similarity">
    <text evidence="1">Belongs to the bacterial ribosomal protein bS16 family.</text>
</comment>
<dbReference type="Pfam" id="PF00886">
    <property type="entry name" value="Ribosomal_S16"/>
    <property type="match status" value="1"/>
</dbReference>
<organism evidence="5 6">
    <name type="scientific">Laetiporus sulphureus 93-53</name>
    <dbReference type="NCBI Taxonomy" id="1314785"/>
    <lineage>
        <taxon>Eukaryota</taxon>
        <taxon>Fungi</taxon>
        <taxon>Dikarya</taxon>
        <taxon>Basidiomycota</taxon>
        <taxon>Agaricomycotina</taxon>
        <taxon>Agaricomycetes</taxon>
        <taxon>Polyporales</taxon>
        <taxon>Laetiporus</taxon>
    </lineage>
</organism>
<dbReference type="SUPFAM" id="SSF54565">
    <property type="entry name" value="Ribosomal protein S16"/>
    <property type="match status" value="1"/>
</dbReference>
<dbReference type="NCBIfam" id="TIGR00002">
    <property type="entry name" value="S16"/>
    <property type="match status" value="1"/>
</dbReference>
<evidence type="ECO:0000256" key="2">
    <source>
        <dbReference type="ARBA" id="ARBA00022980"/>
    </source>
</evidence>
<evidence type="ECO:0000313" key="5">
    <source>
        <dbReference type="EMBL" id="KZT05863.1"/>
    </source>
</evidence>
<dbReference type="InterPro" id="IPR000307">
    <property type="entry name" value="Ribosomal_bS16"/>
</dbReference>
<dbReference type="STRING" id="1314785.A0A165DY88"/>
<reference evidence="5 6" key="1">
    <citation type="journal article" date="2016" name="Mol. Biol. Evol.">
        <title>Comparative Genomics of Early-Diverging Mushroom-Forming Fungi Provides Insights into the Origins of Lignocellulose Decay Capabilities.</title>
        <authorList>
            <person name="Nagy L.G."/>
            <person name="Riley R."/>
            <person name="Tritt A."/>
            <person name="Adam C."/>
            <person name="Daum C."/>
            <person name="Floudas D."/>
            <person name="Sun H."/>
            <person name="Yadav J.S."/>
            <person name="Pangilinan J."/>
            <person name="Larsson K.H."/>
            <person name="Matsuura K."/>
            <person name="Barry K."/>
            <person name="Labutti K."/>
            <person name="Kuo R."/>
            <person name="Ohm R.A."/>
            <person name="Bhattacharya S.S."/>
            <person name="Shirouzu T."/>
            <person name="Yoshinaga Y."/>
            <person name="Martin F.M."/>
            <person name="Grigoriev I.V."/>
            <person name="Hibbett D.S."/>
        </authorList>
    </citation>
    <scope>NUCLEOTIDE SEQUENCE [LARGE SCALE GENOMIC DNA]</scope>
    <source>
        <strain evidence="5 6">93-53</strain>
    </source>
</reference>
<dbReference type="InParanoid" id="A0A165DY88"/>
<dbReference type="InterPro" id="IPR023803">
    <property type="entry name" value="Ribosomal_bS16_dom_sf"/>
</dbReference>
<dbReference type="Proteomes" id="UP000076871">
    <property type="component" value="Unassembled WGS sequence"/>
</dbReference>
<gene>
    <name evidence="5" type="ORF">LAESUDRAFT_759766</name>
</gene>
<sequence>MVVRIRFSLHGPPHRKIFHLVAIENRTARDSKPIELLGIYNPQPRPNPGQQHKTMQWSPERIRYWLSVGAQPSKTVERLLVLGGVIKESPSSDKETLSTPSSSENPGIKIDDVD</sequence>
<dbReference type="PANTHER" id="PTHR12919:SF20">
    <property type="entry name" value="SMALL RIBOSOMAL SUBUNIT PROTEIN BS16M"/>
    <property type="match status" value="1"/>
</dbReference>
<dbReference type="HAMAP" id="MF_00385">
    <property type="entry name" value="Ribosomal_bS16"/>
    <property type="match status" value="1"/>
</dbReference>
<dbReference type="GO" id="GO:0003735">
    <property type="term" value="F:structural constituent of ribosome"/>
    <property type="evidence" value="ECO:0007669"/>
    <property type="project" value="InterPro"/>
</dbReference>
<dbReference type="PANTHER" id="PTHR12919">
    <property type="entry name" value="30S RIBOSOMAL PROTEIN S16"/>
    <property type="match status" value="1"/>
</dbReference>
<dbReference type="RefSeq" id="XP_040763603.1">
    <property type="nucleotide sequence ID" value="XM_040912634.1"/>
</dbReference>
<protein>
    <submittedName>
        <fullName evidence="5">Ribosomal protein S16</fullName>
    </submittedName>
</protein>
<evidence type="ECO:0000256" key="1">
    <source>
        <dbReference type="ARBA" id="ARBA00006668"/>
    </source>
</evidence>
<name>A0A165DY88_9APHY</name>
<proteinExistence type="inferred from homology"/>
<dbReference type="GeneID" id="63829662"/>
<dbReference type="Gene3D" id="3.30.1320.10">
    <property type="match status" value="1"/>
</dbReference>
<dbReference type="GO" id="GO:0032543">
    <property type="term" value="P:mitochondrial translation"/>
    <property type="evidence" value="ECO:0007669"/>
    <property type="project" value="TreeGrafter"/>
</dbReference>
<dbReference type="GO" id="GO:0005763">
    <property type="term" value="C:mitochondrial small ribosomal subunit"/>
    <property type="evidence" value="ECO:0007669"/>
    <property type="project" value="TreeGrafter"/>
</dbReference>
<evidence type="ECO:0000256" key="3">
    <source>
        <dbReference type="ARBA" id="ARBA00023274"/>
    </source>
</evidence>
<keyword evidence="6" id="KW-1185">Reference proteome</keyword>
<feature type="region of interest" description="Disordered" evidence="4">
    <location>
        <begin position="89"/>
        <end position="114"/>
    </location>
</feature>
<dbReference type="OrthoDB" id="407221at2759"/>
<evidence type="ECO:0000256" key="4">
    <source>
        <dbReference type="SAM" id="MobiDB-lite"/>
    </source>
</evidence>
<dbReference type="EMBL" id="KV427627">
    <property type="protein sequence ID" value="KZT05863.1"/>
    <property type="molecule type" value="Genomic_DNA"/>
</dbReference>
<evidence type="ECO:0000313" key="6">
    <source>
        <dbReference type="Proteomes" id="UP000076871"/>
    </source>
</evidence>